<reference evidence="2" key="2">
    <citation type="journal article" date="2017" name="Nat. Plants">
        <title>The Aegilops tauschii genome reveals multiple impacts of transposons.</title>
        <authorList>
            <person name="Zhao G."/>
            <person name="Zou C."/>
            <person name="Li K."/>
            <person name="Wang K."/>
            <person name="Li T."/>
            <person name="Gao L."/>
            <person name="Zhang X."/>
            <person name="Wang H."/>
            <person name="Yang Z."/>
            <person name="Liu X."/>
            <person name="Jiang W."/>
            <person name="Mao L."/>
            <person name="Kong X."/>
            <person name="Jiao Y."/>
            <person name="Jia J."/>
        </authorList>
    </citation>
    <scope>NUCLEOTIDE SEQUENCE [LARGE SCALE GENOMIC DNA]</scope>
    <source>
        <strain evidence="2">cv. AL8/78</strain>
    </source>
</reference>
<evidence type="ECO:0000313" key="2">
    <source>
        <dbReference type="Proteomes" id="UP000015105"/>
    </source>
</evidence>
<keyword evidence="2" id="KW-1185">Reference proteome</keyword>
<dbReference type="Gramene" id="AET2Gv20981300.3">
    <property type="protein sequence ID" value="AET2Gv20981300.3"/>
    <property type="gene ID" value="AET2Gv20981300"/>
</dbReference>
<dbReference type="EnsemblPlants" id="AET2Gv20981300.3">
    <property type="protein sequence ID" value="AET2Gv20981300.3"/>
    <property type="gene ID" value="AET2Gv20981300"/>
</dbReference>
<reference evidence="1" key="5">
    <citation type="journal article" date="2021" name="G3 (Bethesda)">
        <title>Aegilops tauschii genome assembly Aet v5.0 features greater sequence contiguity and improved annotation.</title>
        <authorList>
            <person name="Wang L."/>
            <person name="Zhu T."/>
            <person name="Rodriguez J.C."/>
            <person name="Deal K.R."/>
            <person name="Dubcovsky J."/>
            <person name="McGuire P.E."/>
            <person name="Lux T."/>
            <person name="Spannagl M."/>
            <person name="Mayer K.F.X."/>
            <person name="Baldrich P."/>
            <person name="Meyers B.C."/>
            <person name="Huo N."/>
            <person name="Gu Y.Q."/>
            <person name="Zhou H."/>
            <person name="Devos K.M."/>
            <person name="Bennetzen J.L."/>
            <person name="Unver T."/>
            <person name="Budak H."/>
            <person name="Gulick P.J."/>
            <person name="Galiba G."/>
            <person name="Kalapos B."/>
            <person name="Nelson D.R."/>
            <person name="Li P."/>
            <person name="You F.M."/>
            <person name="Luo M.C."/>
            <person name="Dvorak J."/>
        </authorList>
    </citation>
    <scope>NUCLEOTIDE SEQUENCE [LARGE SCALE GENOMIC DNA]</scope>
    <source>
        <strain evidence="1">cv. AL8/78</strain>
    </source>
</reference>
<accession>A0A453CW14</accession>
<evidence type="ECO:0000313" key="1">
    <source>
        <dbReference type="EnsemblPlants" id="AET2Gv20981300.3"/>
    </source>
</evidence>
<dbReference type="Proteomes" id="UP000015105">
    <property type="component" value="Chromosome 2D"/>
</dbReference>
<dbReference type="AlphaFoldDB" id="A0A453CW14"/>
<reference evidence="1" key="4">
    <citation type="submission" date="2019-03" db="UniProtKB">
        <authorList>
            <consortium name="EnsemblPlants"/>
        </authorList>
    </citation>
    <scope>IDENTIFICATION</scope>
</reference>
<proteinExistence type="predicted"/>
<organism evidence="1 2">
    <name type="scientific">Aegilops tauschii subsp. strangulata</name>
    <name type="common">Goatgrass</name>
    <dbReference type="NCBI Taxonomy" id="200361"/>
    <lineage>
        <taxon>Eukaryota</taxon>
        <taxon>Viridiplantae</taxon>
        <taxon>Streptophyta</taxon>
        <taxon>Embryophyta</taxon>
        <taxon>Tracheophyta</taxon>
        <taxon>Spermatophyta</taxon>
        <taxon>Magnoliopsida</taxon>
        <taxon>Liliopsida</taxon>
        <taxon>Poales</taxon>
        <taxon>Poaceae</taxon>
        <taxon>BOP clade</taxon>
        <taxon>Pooideae</taxon>
        <taxon>Triticodae</taxon>
        <taxon>Triticeae</taxon>
        <taxon>Triticinae</taxon>
        <taxon>Aegilops</taxon>
    </lineage>
</organism>
<reference evidence="2" key="1">
    <citation type="journal article" date="2014" name="Science">
        <title>Ancient hybridizations among the ancestral genomes of bread wheat.</title>
        <authorList>
            <consortium name="International Wheat Genome Sequencing Consortium,"/>
            <person name="Marcussen T."/>
            <person name="Sandve S.R."/>
            <person name="Heier L."/>
            <person name="Spannagl M."/>
            <person name="Pfeifer M."/>
            <person name="Jakobsen K.S."/>
            <person name="Wulff B.B."/>
            <person name="Steuernagel B."/>
            <person name="Mayer K.F."/>
            <person name="Olsen O.A."/>
        </authorList>
    </citation>
    <scope>NUCLEOTIDE SEQUENCE [LARGE SCALE GENOMIC DNA]</scope>
    <source>
        <strain evidence="2">cv. AL8/78</strain>
    </source>
</reference>
<reference evidence="1" key="3">
    <citation type="journal article" date="2017" name="Nature">
        <title>Genome sequence of the progenitor of the wheat D genome Aegilops tauschii.</title>
        <authorList>
            <person name="Luo M.C."/>
            <person name="Gu Y.Q."/>
            <person name="Puiu D."/>
            <person name="Wang H."/>
            <person name="Twardziok S.O."/>
            <person name="Deal K.R."/>
            <person name="Huo N."/>
            <person name="Zhu T."/>
            <person name="Wang L."/>
            <person name="Wang Y."/>
            <person name="McGuire P.E."/>
            <person name="Liu S."/>
            <person name="Long H."/>
            <person name="Ramasamy R.K."/>
            <person name="Rodriguez J.C."/>
            <person name="Van S.L."/>
            <person name="Yuan L."/>
            <person name="Wang Z."/>
            <person name="Xia Z."/>
            <person name="Xiao L."/>
            <person name="Anderson O.D."/>
            <person name="Ouyang S."/>
            <person name="Liang Y."/>
            <person name="Zimin A.V."/>
            <person name="Pertea G."/>
            <person name="Qi P."/>
            <person name="Bennetzen J.L."/>
            <person name="Dai X."/>
            <person name="Dawson M.W."/>
            <person name="Muller H.G."/>
            <person name="Kugler K."/>
            <person name="Rivarola-Duarte L."/>
            <person name="Spannagl M."/>
            <person name="Mayer K.F.X."/>
            <person name="Lu F.H."/>
            <person name="Bevan M.W."/>
            <person name="Leroy P."/>
            <person name="Li P."/>
            <person name="You F.M."/>
            <person name="Sun Q."/>
            <person name="Liu Z."/>
            <person name="Lyons E."/>
            <person name="Wicker T."/>
            <person name="Salzberg S.L."/>
            <person name="Devos K.M."/>
            <person name="Dvorak J."/>
        </authorList>
    </citation>
    <scope>NUCLEOTIDE SEQUENCE [LARGE SCALE GENOMIC DNA]</scope>
    <source>
        <strain evidence="1">cv. AL8/78</strain>
    </source>
</reference>
<name>A0A453CW14_AEGTS</name>
<sequence>MPEFAFVPEKKLTELLCAPSVHKHNMFWISQYGLHTDWNE</sequence>
<protein>
    <submittedName>
        <fullName evidence="1">Uncharacterized protein</fullName>
    </submittedName>
</protein>